<dbReference type="InterPro" id="IPR017853">
    <property type="entry name" value="GH"/>
</dbReference>
<keyword evidence="2" id="KW-0378">Hydrolase</keyword>
<feature type="active site" description="Proton donor" evidence="4">
    <location>
        <position position="202"/>
    </location>
</feature>
<dbReference type="PROSITE" id="PS01027">
    <property type="entry name" value="GLYCOSYL_HYDROL_F39"/>
    <property type="match status" value="1"/>
</dbReference>
<dbReference type="SUPFAM" id="SSF51445">
    <property type="entry name" value="(Trans)glycosidases"/>
    <property type="match status" value="1"/>
</dbReference>
<evidence type="ECO:0000256" key="3">
    <source>
        <dbReference type="ARBA" id="ARBA00023295"/>
    </source>
</evidence>
<keyword evidence="5" id="KW-0732">Signal</keyword>
<evidence type="ECO:0000313" key="7">
    <source>
        <dbReference type="EMBL" id="EFC48829.1"/>
    </source>
</evidence>
<reference evidence="7 8" key="1">
    <citation type="journal article" date="2010" name="Cell">
        <title>The genome of Naegleria gruberi illuminates early eukaryotic versatility.</title>
        <authorList>
            <person name="Fritz-Laylin L.K."/>
            <person name="Prochnik S.E."/>
            <person name="Ginger M.L."/>
            <person name="Dacks J.B."/>
            <person name="Carpenter M.L."/>
            <person name="Field M.C."/>
            <person name="Kuo A."/>
            <person name="Paredez A."/>
            <person name="Chapman J."/>
            <person name="Pham J."/>
            <person name="Shu S."/>
            <person name="Neupane R."/>
            <person name="Cipriano M."/>
            <person name="Mancuso J."/>
            <person name="Tu H."/>
            <person name="Salamov A."/>
            <person name="Lindquist E."/>
            <person name="Shapiro H."/>
            <person name="Lucas S."/>
            <person name="Grigoriev I.V."/>
            <person name="Cande W.Z."/>
            <person name="Fulton C."/>
            <person name="Rokhsar D.S."/>
            <person name="Dawson S.C."/>
        </authorList>
    </citation>
    <scope>NUCLEOTIDE SEQUENCE [LARGE SCALE GENOMIC DNA]</scope>
    <source>
        <strain evidence="7 8">NEG-M</strain>
    </source>
</reference>
<dbReference type="AlphaFoldDB" id="D2V224"/>
<dbReference type="SUPFAM" id="SSF51011">
    <property type="entry name" value="Glycosyl hydrolase domain"/>
    <property type="match status" value="1"/>
</dbReference>
<dbReference type="InterPro" id="IPR000514">
    <property type="entry name" value="Glyco_hydro_39"/>
</dbReference>
<evidence type="ECO:0000256" key="4">
    <source>
        <dbReference type="PIRSR" id="PIRSR600514-1"/>
    </source>
</evidence>
<dbReference type="Gene3D" id="3.20.20.80">
    <property type="entry name" value="Glycosidases"/>
    <property type="match status" value="1"/>
</dbReference>
<dbReference type="InterPro" id="IPR051923">
    <property type="entry name" value="Glycosyl_Hydrolase_39"/>
</dbReference>
<gene>
    <name evidence="7" type="primary">AM33</name>
    <name evidence="7" type="ORF">NAEGRDRAFT_78233</name>
</gene>
<evidence type="ECO:0000256" key="2">
    <source>
        <dbReference type="ARBA" id="ARBA00022801"/>
    </source>
</evidence>
<dbReference type="KEGG" id="ngr:NAEGRDRAFT_78233"/>
<feature type="domain" description="Glycosyl hydrolases family 39 N-terminal catalytic" evidence="6">
    <location>
        <begin position="51"/>
        <end position="485"/>
    </location>
</feature>
<dbReference type="InterPro" id="IPR049166">
    <property type="entry name" value="GH39_cat"/>
</dbReference>
<dbReference type="PANTHER" id="PTHR12631:SF10">
    <property type="entry name" value="BETA-XYLOSIDASE-LIKE PROTEIN-RELATED"/>
    <property type="match status" value="1"/>
</dbReference>
<dbReference type="eggNOG" id="ENOG502QRES">
    <property type="taxonomic scope" value="Eukaryota"/>
</dbReference>
<dbReference type="InterPro" id="IPR049165">
    <property type="entry name" value="GH39_as"/>
</dbReference>
<evidence type="ECO:0000256" key="5">
    <source>
        <dbReference type="SAM" id="SignalP"/>
    </source>
</evidence>
<dbReference type="Proteomes" id="UP000006671">
    <property type="component" value="Unassembled WGS sequence"/>
</dbReference>
<dbReference type="RefSeq" id="XP_002681573.1">
    <property type="nucleotide sequence ID" value="XM_002681527.1"/>
</dbReference>
<evidence type="ECO:0000256" key="1">
    <source>
        <dbReference type="ARBA" id="ARBA00008875"/>
    </source>
</evidence>
<feature type="chain" id="PRO_5003037226" evidence="5">
    <location>
        <begin position="28"/>
        <end position="516"/>
    </location>
</feature>
<accession>D2V224</accession>
<feature type="signal peptide" evidence="5">
    <location>
        <begin position="1"/>
        <end position="27"/>
    </location>
</feature>
<sequence>MNRLVVGRELVLLVLFFVCCCLAFANAASNKILEGKTSNDVAQFNINLVGNGAPLNHFWKRSVGSCHATFCLRADWREQLKLAQKELGFTGIRFHGIFNDDMSVVLQSRHDPNVLQYSFFNVDQCYDFLVGELKMKPIIELSFMPELIASDPSKTIFHYKGGISPPKSMKMWNDLIYYFVTHLIERYGLDEVASWHFEVWNEPNLRNTFWTGTQQDYFNLYNNTAHTIKGISNRLRVGGPATAGSGWIQDFVNYAKSNNVPYDFVSTHEYPTDIEPLATDTLIKVAKQTKNIVGPNTPLLYTEWNSGLNNIGSGTYFYQDSSYPAALVPRTLFSINGVVEVYSYWTFTDLFEEHGQYPEVFQENFGMMSIYGVRKPVWRAFELMAKAGNELFNSTTTSTSTVNVFATLNKQAKEIMIFASNYQVPTQKAEAFLVSINVDSLSNTLSNCKTHIIDETRSNAFTKWKQIGSPTYPTQSQLKELHTASTLFTQNIEPKNGSTFVIQMENPSLHVIVCNV</sequence>
<dbReference type="OrthoDB" id="15153at2759"/>
<evidence type="ECO:0000259" key="6">
    <source>
        <dbReference type="Pfam" id="PF01229"/>
    </source>
</evidence>
<dbReference type="STRING" id="5762.D2V224"/>
<organism evidence="8">
    <name type="scientific">Naegleria gruberi</name>
    <name type="common">Amoeba</name>
    <dbReference type="NCBI Taxonomy" id="5762"/>
    <lineage>
        <taxon>Eukaryota</taxon>
        <taxon>Discoba</taxon>
        <taxon>Heterolobosea</taxon>
        <taxon>Tetramitia</taxon>
        <taxon>Eutetramitia</taxon>
        <taxon>Vahlkampfiidae</taxon>
        <taxon>Naegleria</taxon>
    </lineage>
</organism>
<dbReference type="GO" id="GO:0005975">
    <property type="term" value="P:carbohydrate metabolic process"/>
    <property type="evidence" value="ECO:0007669"/>
    <property type="project" value="InterPro"/>
</dbReference>
<dbReference type="InParanoid" id="D2V224"/>
<dbReference type="EMBL" id="GG738849">
    <property type="protein sequence ID" value="EFC48829.1"/>
    <property type="molecule type" value="Genomic_DNA"/>
</dbReference>
<name>D2V224_NAEGR</name>
<keyword evidence="3" id="KW-0326">Glycosidase</keyword>
<dbReference type="VEuPathDB" id="AmoebaDB:NAEGRDRAFT_78233"/>
<dbReference type="PANTHER" id="PTHR12631">
    <property type="entry name" value="ALPHA-L-IDURONIDASE"/>
    <property type="match status" value="1"/>
</dbReference>
<protein>
    <submittedName>
        <fullName evidence="7">Uncharacterized protein AM33</fullName>
    </submittedName>
</protein>
<dbReference type="Pfam" id="PF01229">
    <property type="entry name" value="Glyco_hydro_39"/>
    <property type="match status" value="1"/>
</dbReference>
<proteinExistence type="inferred from homology"/>
<dbReference type="Gene3D" id="2.60.40.1500">
    <property type="entry name" value="Glycosyl hydrolase domain, family 39"/>
    <property type="match status" value="1"/>
</dbReference>
<comment type="similarity">
    <text evidence="1">Belongs to the glycosyl hydrolase 39 family.</text>
</comment>
<dbReference type="GO" id="GO:0004553">
    <property type="term" value="F:hydrolase activity, hydrolyzing O-glycosyl compounds"/>
    <property type="evidence" value="ECO:0007669"/>
    <property type="project" value="InterPro"/>
</dbReference>
<dbReference type="GeneID" id="8852578"/>
<evidence type="ECO:0000313" key="8">
    <source>
        <dbReference type="Proteomes" id="UP000006671"/>
    </source>
</evidence>
<dbReference type="PRINTS" id="PR00745">
    <property type="entry name" value="GLHYDRLASE39"/>
</dbReference>
<keyword evidence="8" id="KW-1185">Reference proteome</keyword>